<dbReference type="NCBIfam" id="NF005559">
    <property type="entry name" value="PRK07231.1"/>
    <property type="match status" value="1"/>
</dbReference>
<dbReference type="InterPro" id="IPR051122">
    <property type="entry name" value="SDR_DHRS6-like"/>
</dbReference>
<dbReference type="PANTHER" id="PTHR43477">
    <property type="entry name" value="DIHYDROANTICAPSIN 7-DEHYDROGENASE"/>
    <property type="match status" value="1"/>
</dbReference>
<comment type="caution">
    <text evidence="4">The sequence shown here is derived from an EMBL/GenBank/DDBJ whole genome shotgun (WGS) entry which is preliminary data.</text>
</comment>
<dbReference type="InterPro" id="IPR002347">
    <property type="entry name" value="SDR_fam"/>
</dbReference>
<gene>
    <name evidence="4" type="ORF">GGR43_001604</name>
</gene>
<keyword evidence="2" id="KW-0560">Oxidoreductase</keyword>
<dbReference type="InterPro" id="IPR036291">
    <property type="entry name" value="NAD(P)-bd_dom_sf"/>
</dbReference>
<dbReference type="PRINTS" id="PR00080">
    <property type="entry name" value="SDRFAMILY"/>
</dbReference>
<dbReference type="Proteomes" id="UP000571950">
    <property type="component" value="Unassembled WGS sequence"/>
</dbReference>
<dbReference type="AlphaFoldDB" id="A0A7W6FQD0"/>
<dbReference type="PANTHER" id="PTHR43477:SF1">
    <property type="entry name" value="DIHYDROANTICAPSIN 7-DEHYDROGENASE"/>
    <property type="match status" value="1"/>
</dbReference>
<evidence type="ECO:0000256" key="1">
    <source>
        <dbReference type="ARBA" id="ARBA00006484"/>
    </source>
</evidence>
<evidence type="ECO:0000313" key="5">
    <source>
        <dbReference type="Proteomes" id="UP000571950"/>
    </source>
</evidence>
<evidence type="ECO:0000256" key="3">
    <source>
        <dbReference type="ARBA" id="ARBA00051383"/>
    </source>
</evidence>
<dbReference type="Pfam" id="PF13561">
    <property type="entry name" value="adh_short_C2"/>
    <property type="match status" value="1"/>
</dbReference>
<dbReference type="PRINTS" id="PR00081">
    <property type="entry name" value="GDHRDH"/>
</dbReference>
<proteinExistence type="inferred from homology"/>
<dbReference type="SUPFAM" id="SSF51735">
    <property type="entry name" value="NAD(P)-binding Rossmann-fold domains"/>
    <property type="match status" value="1"/>
</dbReference>
<comment type="catalytic activity">
    <reaction evidence="3">
        <text>2,5-dichlorocyclohexa-2,5-dien-1,4-diol + NAD(+) = 2,5-dichlorohydroquinone + NADH + H(+)</text>
        <dbReference type="Rhea" id="RHEA:15741"/>
        <dbReference type="ChEBI" id="CHEBI:15378"/>
        <dbReference type="ChEBI" id="CHEBI:27545"/>
        <dbReference type="ChEBI" id="CHEBI:28975"/>
        <dbReference type="ChEBI" id="CHEBI:57540"/>
        <dbReference type="ChEBI" id="CHEBI:57945"/>
    </reaction>
</comment>
<comment type="similarity">
    <text evidence="1">Belongs to the short-chain dehydrogenases/reductases (SDR) family.</text>
</comment>
<dbReference type="Gene3D" id="3.40.50.720">
    <property type="entry name" value="NAD(P)-binding Rossmann-like Domain"/>
    <property type="match status" value="1"/>
</dbReference>
<reference evidence="4 5" key="1">
    <citation type="submission" date="2020-08" db="EMBL/GenBank/DDBJ databases">
        <title>Genomic Encyclopedia of Type Strains, Phase IV (KMG-IV): sequencing the most valuable type-strain genomes for metagenomic binning, comparative biology and taxonomic classification.</title>
        <authorList>
            <person name="Goeker M."/>
        </authorList>
    </citation>
    <scope>NUCLEOTIDE SEQUENCE [LARGE SCALE GENOMIC DNA]</scope>
    <source>
        <strain evidence="4 5">DSM 26189</strain>
    </source>
</reference>
<dbReference type="EMBL" id="JACIDT010000004">
    <property type="protein sequence ID" value="MBB3925889.1"/>
    <property type="molecule type" value="Genomic_DNA"/>
</dbReference>
<organism evidence="4 5">
    <name type="scientific">Sphingobium jiangsuense</name>
    <dbReference type="NCBI Taxonomy" id="870476"/>
    <lineage>
        <taxon>Bacteria</taxon>
        <taxon>Pseudomonadati</taxon>
        <taxon>Pseudomonadota</taxon>
        <taxon>Alphaproteobacteria</taxon>
        <taxon>Sphingomonadales</taxon>
        <taxon>Sphingomonadaceae</taxon>
        <taxon>Sphingobium</taxon>
    </lineage>
</organism>
<dbReference type="RefSeq" id="WP_188071429.1">
    <property type="nucleotide sequence ID" value="NZ_BSPS01000001.1"/>
</dbReference>
<evidence type="ECO:0000256" key="2">
    <source>
        <dbReference type="ARBA" id="ARBA00023002"/>
    </source>
</evidence>
<accession>A0A7W6FQD0</accession>
<name>A0A7W6FQD0_9SPHN</name>
<evidence type="ECO:0000313" key="4">
    <source>
        <dbReference type="EMBL" id="MBB3925889.1"/>
    </source>
</evidence>
<dbReference type="GO" id="GO:0016491">
    <property type="term" value="F:oxidoreductase activity"/>
    <property type="evidence" value="ECO:0007669"/>
    <property type="project" value="UniProtKB-KW"/>
</dbReference>
<dbReference type="CDD" id="cd05233">
    <property type="entry name" value="SDR_c"/>
    <property type="match status" value="1"/>
</dbReference>
<sequence>MTPRFKDRIAIVTGAAAGIGKACMHRLAAEGATVLGVDRDADRLARAVAEGEGAMVALPCDVADAEAVGQMVDEAVARFGAIHVLVNNAGIGNRQRVRLHEQTPEDWDRVMAVNVRGLFLMQRAVIPHMLRQGGGSIVNMASIGSYRATALSSPYITSKGAALMMTRAAAVDYAKDNIRVNAVCPGTTNTDILAGSSQEVIDMLVARAPQGALVEPEEVAALVAFLASDEAPHITGGSYLIDAGRSAS</sequence>
<keyword evidence="5" id="KW-1185">Reference proteome</keyword>
<protein>
    <submittedName>
        <fullName evidence="4">NAD(P)-dependent dehydrogenase (Short-subunit alcohol dehydrogenase family)</fullName>
    </submittedName>
</protein>
<dbReference type="FunFam" id="3.40.50.720:FF:000084">
    <property type="entry name" value="Short-chain dehydrogenase reductase"/>
    <property type="match status" value="1"/>
</dbReference>